<evidence type="ECO:0000256" key="2">
    <source>
        <dbReference type="ARBA" id="ARBA00022741"/>
    </source>
</evidence>
<gene>
    <name evidence="8" type="ORF">AIOL_003650</name>
</gene>
<feature type="compositionally biased region" description="Basic and acidic residues" evidence="6">
    <location>
        <begin position="352"/>
        <end position="391"/>
    </location>
</feature>
<dbReference type="GO" id="GO:0004674">
    <property type="term" value="F:protein serine/threonine kinase activity"/>
    <property type="evidence" value="ECO:0007669"/>
    <property type="project" value="UniProtKB-KW"/>
</dbReference>
<dbReference type="RefSeq" id="WP_053101306.1">
    <property type="nucleotide sequence ID" value="NZ_LFTY01000002.1"/>
</dbReference>
<evidence type="ECO:0000256" key="6">
    <source>
        <dbReference type="SAM" id="MobiDB-lite"/>
    </source>
</evidence>
<dbReference type="PANTHER" id="PTHR43289:SF6">
    <property type="entry name" value="SERINE_THREONINE-PROTEIN KINASE NEKL-3"/>
    <property type="match status" value="1"/>
</dbReference>
<evidence type="ECO:0000313" key="8">
    <source>
        <dbReference type="EMBL" id="KMW58671.1"/>
    </source>
</evidence>
<dbReference type="Gene3D" id="3.30.200.20">
    <property type="entry name" value="Phosphorylase Kinase, domain 1"/>
    <property type="match status" value="1"/>
</dbReference>
<dbReference type="PROSITE" id="PS00107">
    <property type="entry name" value="PROTEIN_KINASE_ATP"/>
    <property type="match status" value="1"/>
</dbReference>
<evidence type="ECO:0000256" key="3">
    <source>
        <dbReference type="ARBA" id="ARBA00022777"/>
    </source>
</evidence>
<dbReference type="EMBL" id="LFTY01000002">
    <property type="protein sequence ID" value="KMW58671.1"/>
    <property type="molecule type" value="Genomic_DNA"/>
</dbReference>
<name>A0A0J9E7J8_9RHOB</name>
<evidence type="ECO:0000259" key="7">
    <source>
        <dbReference type="PROSITE" id="PS50011"/>
    </source>
</evidence>
<dbReference type="PANTHER" id="PTHR43289">
    <property type="entry name" value="MITOGEN-ACTIVATED PROTEIN KINASE KINASE KINASE 20-RELATED"/>
    <property type="match status" value="1"/>
</dbReference>
<dbReference type="PATRIC" id="fig|1675527.3.peg.3822"/>
<feature type="domain" description="Protein kinase" evidence="7">
    <location>
        <begin position="31"/>
        <end position="310"/>
    </location>
</feature>
<dbReference type="CDD" id="cd14014">
    <property type="entry name" value="STKc_PknB_like"/>
    <property type="match status" value="1"/>
</dbReference>
<feature type="compositionally biased region" description="Basic residues" evidence="6">
    <location>
        <begin position="392"/>
        <end position="401"/>
    </location>
</feature>
<dbReference type="AlphaFoldDB" id="A0A0J9E7J8"/>
<evidence type="ECO:0000256" key="1">
    <source>
        <dbReference type="ARBA" id="ARBA00022679"/>
    </source>
</evidence>
<organism evidence="8 9">
    <name type="scientific">Candidatus Rhodobacter oscarellae</name>
    <dbReference type="NCBI Taxonomy" id="1675527"/>
    <lineage>
        <taxon>Bacteria</taxon>
        <taxon>Pseudomonadati</taxon>
        <taxon>Pseudomonadota</taxon>
        <taxon>Alphaproteobacteria</taxon>
        <taxon>Rhodobacterales</taxon>
        <taxon>Rhodobacter group</taxon>
        <taxon>Rhodobacter</taxon>
    </lineage>
</organism>
<keyword evidence="8" id="KW-0723">Serine/threonine-protein kinase</keyword>
<dbReference type="OrthoDB" id="9801841at2"/>
<dbReference type="PROSITE" id="PS00109">
    <property type="entry name" value="PROTEIN_KINASE_TYR"/>
    <property type="match status" value="1"/>
</dbReference>
<keyword evidence="4 5" id="KW-0067">ATP-binding</keyword>
<dbReference type="Proteomes" id="UP000037178">
    <property type="component" value="Unassembled WGS sequence"/>
</dbReference>
<sequence>MNIVARSPRLVQEDLAEDALRAGDLLLQGQYRIEQFLGAGGFGITYRARDCLDRGVVIKECFPNSICRRSDKLVRTRSRKLQTTFEAIVRDFGMEARRMARLVHPNIVGVHQVFEENGTAYMALDMVPGRNLLDIVESDPEALSPDDIQAVLRQLLDAVAYLHDRNILHRDISPDNVLIDPNGTAVLIDFGAAHELAARADALGTELHMVKDGYSPQEFYVQNGAHSPSSDLYSLAATFYHVITGQAPPDSQTRLAAIAANKPDPLEPIPARSGPYDRYFLQAIHRALEVFESDRLATARDWLQLIEESLRQAALVEQARQDTLIDETIEALTRETNAAIAKAIEAQAQKRQEEARAAEEKAKAEKARKLKRDAMTAKLEDPGDAAEEPHPSRPKRRRPGRPPRPEKPVDLATWTPETKQH</sequence>
<keyword evidence="2 5" id="KW-0547">Nucleotide-binding</keyword>
<dbReference type="InterPro" id="IPR008266">
    <property type="entry name" value="Tyr_kinase_AS"/>
</dbReference>
<evidence type="ECO:0000256" key="4">
    <source>
        <dbReference type="ARBA" id="ARBA00022840"/>
    </source>
</evidence>
<evidence type="ECO:0000256" key="5">
    <source>
        <dbReference type="PROSITE-ProRule" id="PRU10141"/>
    </source>
</evidence>
<keyword evidence="9" id="KW-1185">Reference proteome</keyword>
<evidence type="ECO:0000313" key="9">
    <source>
        <dbReference type="Proteomes" id="UP000037178"/>
    </source>
</evidence>
<dbReference type="InterPro" id="IPR011009">
    <property type="entry name" value="Kinase-like_dom_sf"/>
</dbReference>
<comment type="caution">
    <text evidence="8">The sequence shown here is derived from an EMBL/GenBank/DDBJ whole genome shotgun (WGS) entry which is preliminary data.</text>
</comment>
<feature type="region of interest" description="Disordered" evidence="6">
    <location>
        <begin position="352"/>
        <end position="421"/>
    </location>
</feature>
<accession>A0A0J9E7J8</accession>
<keyword evidence="1" id="KW-0808">Transferase</keyword>
<dbReference type="Gene3D" id="1.10.510.10">
    <property type="entry name" value="Transferase(Phosphotransferase) domain 1"/>
    <property type="match status" value="1"/>
</dbReference>
<reference evidence="8 9" key="1">
    <citation type="submission" date="2015-06" db="EMBL/GenBank/DDBJ databases">
        <title>Draft genome sequence of an Alphaproteobacteria species associated to the Mediterranean sponge Oscarella lobularis.</title>
        <authorList>
            <person name="Jourda C."/>
            <person name="Santini S."/>
            <person name="Claverie J.-M."/>
        </authorList>
    </citation>
    <scope>NUCLEOTIDE SEQUENCE [LARGE SCALE GENOMIC DNA]</scope>
    <source>
        <strain evidence="8">IGS</strain>
    </source>
</reference>
<dbReference type="GO" id="GO:0005524">
    <property type="term" value="F:ATP binding"/>
    <property type="evidence" value="ECO:0007669"/>
    <property type="project" value="UniProtKB-UniRule"/>
</dbReference>
<dbReference type="PROSITE" id="PS50011">
    <property type="entry name" value="PROTEIN_KINASE_DOM"/>
    <property type="match status" value="1"/>
</dbReference>
<feature type="binding site" evidence="5">
    <location>
        <position position="59"/>
    </location>
    <ligand>
        <name>ATP</name>
        <dbReference type="ChEBI" id="CHEBI:30616"/>
    </ligand>
</feature>
<dbReference type="InterPro" id="IPR017441">
    <property type="entry name" value="Protein_kinase_ATP_BS"/>
</dbReference>
<keyword evidence="3 8" id="KW-0418">Kinase</keyword>
<dbReference type="InterPro" id="IPR000719">
    <property type="entry name" value="Prot_kinase_dom"/>
</dbReference>
<dbReference type="STRING" id="1675527.AIOL_003650"/>
<protein>
    <submittedName>
        <fullName evidence="8">Serine/threonine protein kinase</fullName>
    </submittedName>
</protein>
<dbReference type="Pfam" id="PF00069">
    <property type="entry name" value="Pkinase"/>
    <property type="match status" value="1"/>
</dbReference>
<dbReference type="SUPFAM" id="SSF56112">
    <property type="entry name" value="Protein kinase-like (PK-like)"/>
    <property type="match status" value="1"/>
</dbReference>
<proteinExistence type="predicted"/>